<reference evidence="3" key="1">
    <citation type="submission" date="2016-10" db="EMBL/GenBank/DDBJ databases">
        <authorList>
            <person name="Varghese N."/>
            <person name="Submissions S."/>
        </authorList>
    </citation>
    <scope>NUCLEOTIDE SEQUENCE [LARGE SCALE GENOMIC DNA]</scope>
    <source>
        <strain evidence="3">DSM 17616</strain>
    </source>
</reference>
<gene>
    <name evidence="2" type="ORF">SAMN05660691_03760</name>
</gene>
<evidence type="ECO:0000259" key="1">
    <source>
        <dbReference type="PROSITE" id="PS51787"/>
    </source>
</evidence>
<keyword evidence="3" id="KW-1185">Reference proteome</keyword>
<dbReference type="InterPro" id="IPR015947">
    <property type="entry name" value="PUA-like_sf"/>
</dbReference>
<evidence type="ECO:0000313" key="3">
    <source>
        <dbReference type="Proteomes" id="UP000199371"/>
    </source>
</evidence>
<name>A0A1H6NIN0_9GAMM</name>
<feature type="domain" description="Lon N-terminal" evidence="1">
    <location>
        <begin position="1"/>
        <end position="192"/>
    </location>
</feature>
<dbReference type="InterPro" id="IPR046336">
    <property type="entry name" value="Lon_prtase_N_sf"/>
</dbReference>
<dbReference type="Proteomes" id="UP000199371">
    <property type="component" value="Unassembled WGS sequence"/>
</dbReference>
<dbReference type="SMART" id="SM00464">
    <property type="entry name" value="LON"/>
    <property type="match status" value="1"/>
</dbReference>
<dbReference type="SUPFAM" id="SSF88697">
    <property type="entry name" value="PUA domain-like"/>
    <property type="match status" value="1"/>
</dbReference>
<organism evidence="2 3">
    <name type="scientific">Rheinheimera pacifica</name>
    <dbReference type="NCBI Taxonomy" id="173990"/>
    <lineage>
        <taxon>Bacteria</taxon>
        <taxon>Pseudomonadati</taxon>
        <taxon>Pseudomonadota</taxon>
        <taxon>Gammaproteobacteria</taxon>
        <taxon>Chromatiales</taxon>
        <taxon>Chromatiaceae</taxon>
        <taxon>Rheinheimera</taxon>
    </lineage>
</organism>
<dbReference type="EMBL" id="FNXF01000020">
    <property type="protein sequence ID" value="SEI10944.1"/>
    <property type="molecule type" value="Genomic_DNA"/>
</dbReference>
<dbReference type="OrthoDB" id="8558970at2"/>
<dbReference type="Gene3D" id="1.10.4060.10">
    <property type="entry name" value="BPP1347 like domain"/>
    <property type="match status" value="1"/>
</dbReference>
<dbReference type="STRING" id="173990.SAMN05660691_03760"/>
<dbReference type="RefSeq" id="WP_092796553.1">
    <property type="nucleotide sequence ID" value="NZ_FNXF01000020.1"/>
</dbReference>
<dbReference type="AlphaFoldDB" id="A0A1H6NIN0"/>
<proteinExistence type="predicted"/>
<sequence length="192" mass="21986">MKELALFPLNSFILPEGRMRLRVFERRYVRLVSEASAGKRDFALAQINPYVSGQHADRILPLATRVKIEDFEQLEDGLLGITITGIERVKIARRWQEPDQLHVAMTEPLANWATADVNAEYTPLIRQLQKLLQEYPALNQLYPTPKYTDAAWLASRWLELIPMQPALKQKLAQENSPAPCLDSLQAWLSHQA</sequence>
<accession>A0A1H6NIN0</accession>
<dbReference type="PANTHER" id="PTHR46732:SF8">
    <property type="entry name" value="ATP-DEPENDENT PROTEASE LA (LON) DOMAIN PROTEIN"/>
    <property type="match status" value="1"/>
</dbReference>
<dbReference type="Gene3D" id="2.30.130.40">
    <property type="entry name" value="LON domain-like"/>
    <property type="match status" value="1"/>
</dbReference>
<dbReference type="Pfam" id="PF02190">
    <property type="entry name" value="LON_substr_bdg"/>
    <property type="match status" value="1"/>
</dbReference>
<protein>
    <recommendedName>
        <fullName evidence="1">Lon N-terminal domain-containing protein</fullName>
    </recommendedName>
</protein>
<dbReference type="InterPro" id="IPR003111">
    <property type="entry name" value="Lon_prtase_N"/>
</dbReference>
<dbReference type="PANTHER" id="PTHR46732">
    <property type="entry name" value="ATP-DEPENDENT PROTEASE LA (LON) DOMAIN PROTEIN"/>
    <property type="match status" value="1"/>
</dbReference>
<evidence type="ECO:0000313" key="2">
    <source>
        <dbReference type="EMBL" id="SEI10944.1"/>
    </source>
</evidence>
<dbReference type="PROSITE" id="PS51787">
    <property type="entry name" value="LON_N"/>
    <property type="match status" value="1"/>
</dbReference>